<keyword evidence="2" id="KW-1185">Reference proteome</keyword>
<dbReference type="Proteomes" id="UP000053676">
    <property type="component" value="Unassembled WGS sequence"/>
</dbReference>
<proteinExistence type="predicted"/>
<reference evidence="2" key="1">
    <citation type="journal article" date="2014" name="Nat. Genet.">
        <title>Genome of the human hookworm Necator americanus.</title>
        <authorList>
            <person name="Tang Y.T."/>
            <person name="Gao X."/>
            <person name="Rosa B.A."/>
            <person name="Abubucker S."/>
            <person name="Hallsworth-Pepin K."/>
            <person name="Martin J."/>
            <person name="Tyagi R."/>
            <person name="Heizer E."/>
            <person name="Zhang X."/>
            <person name="Bhonagiri-Palsikar V."/>
            <person name="Minx P."/>
            <person name="Warren W.C."/>
            <person name="Wang Q."/>
            <person name="Zhan B."/>
            <person name="Hotez P.J."/>
            <person name="Sternberg P.W."/>
            <person name="Dougall A."/>
            <person name="Gaze S.T."/>
            <person name="Mulvenna J."/>
            <person name="Sotillo J."/>
            <person name="Ranganathan S."/>
            <person name="Rabelo E.M."/>
            <person name="Wilson R.K."/>
            <person name="Felgner P.L."/>
            <person name="Bethony J."/>
            <person name="Hawdon J.M."/>
            <person name="Gasser R.B."/>
            <person name="Loukas A."/>
            <person name="Mitreva M."/>
        </authorList>
    </citation>
    <scope>NUCLEOTIDE SEQUENCE [LARGE SCALE GENOMIC DNA]</scope>
</reference>
<dbReference type="EMBL" id="KI669200">
    <property type="protein sequence ID" value="ETN68780.1"/>
    <property type="molecule type" value="Genomic_DNA"/>
</dbReference>
<evidence type="ECO:0000313" key="2">
    <source>
        <dbReference type="Proteomes" id="UP000053676"/>
    </source>
</evidence>
<organism evidence="1 2">
    <name type="scientific">Necator americanus</name>
    <name type="common">Human hookworm</name>
    <dbReference type="NCBI Taxonomy" id="51031"/>
    <lineage>
        <taxon>Eukaryota</taxon>
        <taxon>Metazoa</taxon>
        <taxon>Ecdysozoa</taxon>
        <taxon>Nematoda</taxon>
        <taxon>Chromadorea</taxon>
        <taxon>Rhabditida</taxon>
        <taxon>Rhabditina</taxon>
        <taxon>Rhabditomorpha</taxon>
        <taxon>Strongyloidea</taxon>
        <taxon>Ancylostomatidae</taxon>
        <taxon>Bunostominae</taxon>
        <taxon>Necator</taxon>
    </lineage>
</organism>
<gene>
    <name evidence="1" type="ORF">NECAME_15636</name>
</gene>
<accession>W2SGS5</accession>
<dbReference type="GeneID" id="25355662"/>
<name>W2SGS5_NECAM</name>
<evidence type="ECO:0000313" key="1">
    <source>
        <dbReference type="EMBL" id="ETN68780.1"/>
    </source>
</evidence>
<dbReference type="KEGG" id="nai:NECAME_15636"/>
<sequence>MILKKIIFILKIAPVKFLLHNAAAPILSNLLQCNNFRSSIVRGWIRGWLKPANDMQTRIIYLLSLYITVMVAVTEKPEFPTLMLTFWKTRRNEKARN</sequence>
<dbReference type="CTD" id="25355662"/>
<dbReference type="AlphaFoldDB" id="W2SGS5"/>
<protein>
    <submittedName>
        <fullName evidence="1">Uncharacterized protein</fullName>
    </submittedName>
</protein>